<keyword evidence="1" id="KW-0175">Coiled coil</keyword>
<keyword evidence="3" id="KW-1185">Reference proteome</keyword>
<organism evidence="2 3">
    <name type="scientific">Dreissena polymorpha</name>
    <name type="common">Zebra mussel</name>
    <name type="synonym">Mytilus polymorpha</name>
    <dbReference type="NCBI Taxonomy" id="45954"/>
    <lineage>
        <taxon>Eukaryota</taxon>
        <taxon>Metazoa</taxon>
        <taxon>Spiralia</taxon>
        <taxon>Lophotrochozoa</taxon>
        <taxon>Mollusca</taxon>
        <taxon>Bivalvia</taxon>
        <taxon>Autobranchia</taxon>
        <taxon>Heteroconchia</taxon>
        <taxon>Euheterodonta</taxon>
        <taxon>Imparidentia</taxon>
        <taxon>Neoheterodontei</taxon>
        <taxon>Myida</taxon>
        <taxon>Dreissenoidea</taxon>
        <taxon>Dreissenidae</taxon>
        <taxon>Dreissena</taxon>
    </lineage>
</organism>
<protein>
    <submittedName>
        <fullName evidence="2">Uncharacterized protein</fullName>
    </submittedName>
</protein>
<evidence type="ECO:0000313" key="2">
    <source>
        <dbReference type="EMBL" id="KAH3735676.1"/>
    </source>
</evidence>
<reference evidence="2" key="1">
    <citation type="journal article" date="2019" name="bioRxiv">
        <title>The Genome of the Zebra Mussel, Dreissena polymorpha: A Resource for Invasive Species Research.</title>
        <authorList>
            <person name="McCartney M.A."/>
            <person name="Auch B."/>
            <person name="Kono T."/>
            <person name="Mallez S."/>
            <person name="Zhang Y."/>
            <person name="Obille A."/>
            <person name="Becker A."/>
            <person name="Abrahante J.E."/>
            <person name="Garbe J."/>
            <person name="Badalamenti J.P."/>
            <person name="Herman A."/>
            <person name="Mangelson H."/>
            <person name="Liachko I."/>
            <person name="Sullivan S."/>
            <person name="Sone E.D."/>
            <person name="Koren S."/>
            <person name="Silverstein K.A.T."/>
            <person name="Beckman K.B."/>
            <person name="Gohl D.M."/>
        </authorList>
    </citation>
    <scope>NUCLEOTIDE SEQUENCE</scope>
    <source>
        <strain evidence="2">Duluth1</strain>
        <tissue evidence="2">Whole animal</tissue>
    </source>
</reference>
<accession>A0A9D4CY93</accession>
<feature type="coiled-coil region" evidence="1">
    <location>
        <begin position="140"/>
        <end position="174"/>
    </location>
</feature>
<dbReference type="EMBL" id="JAIWYP010000011">
    <property type="protein sequence ID" value="KAH3735676.1"/>
    <property type="molecule type" value="Genomic_DNA"/>
</dbReference>
<dbReference type="Proteomes" id="UP000828390">
    <property type="component" value="Unassembled WGS sequence"/>
</dbReference>
<evidence type="ECO:0000256" key="1">
    <source>
        <dbReference type="SAM" id="Coils"/>
    </source>
</evidence>
<dbReference type="AlphaFoldDB" id="A0A9D4CY93"/>
<evidence type="ECO:0000313" key="3">
    <source>
        <dbReference type="Proteomes" id="UP000828390"/>
    </source>
</evidence>
<name>A0A9D4CY93_DREPO</name>
<proteinExistence type="predicted"/>
<sequence>MCIHLADKTKWWGWHVSYDELEVLGEKTGAAKIDQSPLKGYDEDNTTNYRNTKDRALQRQSLDRLVVIRISARPHNITIIQTSEVTKTYTFKLELKNKRITKKPRIKLDIEKIKYREIAKAFEARGKFATFDHPRPQDSMTTYQKADRDLRKKMKEAKEECLEEQCNLIDKNEDHIQQ</sequence>
<comment type="caution">
    <text evidence="2">The sequence shown here is derived from an EMBL/GenBank/DDBJ whole genome shotgun (WGS) entry which is preliminary data.</text>
</comment>
<reference evidence="2" key="2">
    <citation type="submission" date="2020-11" db="EMBL/GenBank/DDBJ databases">
        <authorList>
            <person name="McCartney M.A."/>
            <person name="Auch B."/>
            <person name="Kono T."/>
            <person name="Mallez S."/>
            <person name="Becker A."/>
            <person name="Gohl D.M."/>
            <person name="Silverstein K.A.T."/>
            <person name="Koren S."/>
            <person name="Bechman K.B."/>
            <person name="Herman A."/>
            <person name="Abrahante J.E."/>
            <person name="Garbe J."/>
        </authorList>
    </citation>
    <scope>NUCLEOTIDE SEQUENCE</scope>
    <source>
        <strain evidence="2">Duluth1</strain>
        <tissue evidence="2">Whole animal</tissue>
    </source>
</reference>
<gene>
    <name evidence="2" type="ORF">DPMN_042211</name>
</gene>